<proteinExistence type="predicted"/>
<accession>A0A8U0HVK3</accession>
<evidence type="ECO:0000256" key="2">
    <source>
        <dbReference type="SAM" id="Phobius"/>
    </source>
</evidence>
<dbReference type="SUPFAM" id="SSF49373">
    <property type="entry name" value="Invasin/intimin cell-adhesion fragments"/>
    <property type="match status" value="1"/>
</dbReference>
<feature type="compositionally biased region" description="Polar residues" evidence="1">
    <location>
        <begin position="656"/>
        <end position="669"/>
    </location>
</feature>
<evidence type="ECO:0000256" key="1">
    <source>
        <dbReference type="SAM" id="MobiDB-lite"/>
    </source>
</evidence>
<keyword evidence="2" id="KW-0812">Transmembrane</keyword>
<protein>
    <recommendedName>
        <fullName evidence="5">Big-1 domain-containing protein</fullName>
    </recommendedName>
</protein>
<dbReference type="InterPro" id="IPR008964">
    <property type="entry name" value="Invasin/intimin_cell_adhesion"/>
</dbReference>
<dbReference type="Proteomes" id="UP000830729">
    <property type="component" value="Chromosome"/>
</dbReference>
<sequence length="749" mass="79498">MRLRTDERGVTVQIGTVLLFAVLVILLSVYQASVVPQQNEQVEFTHNQRVQGQLQDLQDELHRTAATGSDGSTSIALGTQYPVRAFFVNPAPPSGTLRTTPPANLTLRNATASGETGDYWTGGAHNFSTRGLTYDPVYHVYQNPPTTIYDNGVLYNRFDDANRTLAGQQLVKGNTISLVALNGSLSESSSGTATVEMRAVSPATRTVTVGNETSNLSLVLPTRLPADEWERLLAAEMNRTAGDDRYVRAVEEVSGRSAVRLVLENATYELELAKVGVGTDVTETRARYVTDVRGDDASVAENSEQKVVVEVRDRFNNPVSGATVNVTLDSGLSGDIAAQGQRGDQLTDLTTDDEGRVTVRYVPPTDFDGENSEVEVRVGMDSVPPTGSGFDPGTPANLSANLTAVNADGSGLGETGGNGSDAAYQTRWDVPAIEAEPGMTCYANDTCRYDRSVERSVTLTANTTPTAQNAPVEFSVSDTSVAEFTADQLDTWDDGRRSVELDTSSTGVVNAYAASGGSGDALRIEVYDSGDGGGPPAPNVQLRLDDLSHVNENAVDYVASYDVSNTNASFQRVSVVFDNVNRGPSATGVENSTAVRGNERYSLDYAADEDWTVTARVIYENDAGEEYVAASDSITDTADALNPNTNDDLSRAGSPAVSSYGVSDRSNPGQGPRYRIDYAITENGNFSQVSGAAISLGGGGADAATRTSATGRIDLQPGYGRGTEFRVKLLVFDDEGAVVAVRAETDTAS</sequence>
<feature type="transmembrane region" description="Helical" evidence="2">
    <location>
        <begin position="12"/>
        <end position="30"/>
    </location>
</feature>
<keyword evidence="2" id="KW-0472">Membrane</keyword>
<organism evidence="3 4">
    <name type="scientific">Halorussus limi</name>
    <dbReference type="NCBI Taxonomy" id="2938695"/>
    <lineage>
        <taxon>Archaea</taxon>
        <taxon>Methanobacteriati</taxon>
        <taxon>Methanobacteriota</taxon>
        <taxon>Stenosarchaea group</taxon>
        <taxon>Halobacteria</taxon>
        <taxon>Halobacteriales</taxon>
        <taxon>Haladaptataceae</taxon>
        <taxon>Halorussus</taxon>
    </lineage>
</organism>
<dbReference type="AlphaFoldDB" id="A0A8U0HVK3"/>
<evidence type="ECO:0000313" key="3">
    <source>
        <dbReference type="EMBL" id="UPV74763.1"/>
    </source>
</evidence>
<evidence type="ECO:0008006" key="5">
    <source>
        <dbReference type="Google" id="ProtNLM"/>
    </source>
</evidence>
<dbReference type="Gene3D" id="2.60.40.10">
    <property type="entry name" value="Immunoglobulins"/>
    <property type="match status" value="1"/>
</dbReference>
<dbReference type="RefSeq" id="WP_248650806.1">
    <property type="nucleotide sequence ID" value="NZ_CP096659.1"/>
</dbReference>
<feature type="region of interest" description="Disordered" evidence="1">
    <location>
        <begin position="643"/>
        <end position="671"/>
    </location>
</feature>
<evidence type="ECO:0000313" key="4">
    <source>
        <dbReference type="Proteomes" id="UP000830729"/>
    </source>
</evidence>
<reference evidence="3 4" key="1">
    <citation type="submission" date="2022-04" db="EMBL/GenBank/DDBJ databases">
        <title>Diverse halophilic archaea isolated from saline environments.</title>
        <authorList>
            <person name="Cui H.-L."/>
        </authorList>
    </citation>
    <scope>NUCLEOTIDE SEQUENCE [LARGE SCALE GENOMIC DNA]</scope>
    <source>
        <strain evidence="3 4">XZYJT49</strain>
    </source>
</reference>
<gene>
    <name evidence="3" type="ORF">M0R89_01510</name>
</gene>
<keyword evidence="2" id="KW-1133">Transmembrane helix</keyword>
<dbReference type="KEGG" id="halx:M0R89_01510"/>
<keyword evidence="4" id="KW-1185">Reference proteome</keyword>
<dbReference type="GeneID" id="72183835"/>
<name>A0A8U0HVK3_9EURY</name>
<dbReference type="InterPro" id="IPR013783">
    <property type="entry name" value="Ig-like_fold"/>
</dbReference>
<dbReference type="EMBL" id="CP096659">
    <property type="protein sequence ID" value="UPV74763.1"/>
    <property type="molecule type" value="Genomic_DNA"/>
</dbReference>